<protein>
    <submittedName>
        <fullName evidence="5">Xanthine dehydrogenase family protein subunit M</fullName>
    </submittedName>
</protein>
<dbReference type="InterPro" id="IPR036683">
    <property type="entry name" value="CO_DH_flav_C_dom_sf"/>
</dbReference>
<dbReference type="InterPro" id="IPR016166">
    <property type="entry name" value="FAD-bd_PCMH"/>
</dbReference>
<dbReference type="PANTHER" id="PTHR42659:SF2">
    <property type="entry name" value="XANTHINE DEHYDROGENASE SUBUNIT C-RELATED"/>
    <property type="match status" value="1"/>
</dbReference>
<dbReference type="PANTHER" id="PTHR42659">
    <property type="entry name" value="XANTHINE DEHYDROGENASE SUBUNIT C-RELATED"/>
    <property type="match status" value="1"/>
</dbReference>
<dbReference type="InterPro" id="IPR036318">
    <property type="entry name" value="FAD-bd_PCMH-like_sf"/>
</dbReference>
<dbReference type="Gene3D" id="3.30.390.50">
    <property type="entry name" value="CO dehydrogenase flavoprotein, C-terminal domain"/>
    <property type="match status" value="1"/>
</dbReference>
<dbReference type="PROSITE" id="PS51387">
    <property type="entry name" value="FAD_PCMH"/>
    <property type="match status" value="1"/>
</dbReference>
<dbReference type="EMBL" id="JAAXKZ010000034">
    <property type="protein sequence ID" value="NMH92228.1"/>
    <property type="molecule type" value="Genomic_DNA"/>
</dbReference>
<comment type="caution">
    <text evidence="5">The sequence shown here is derived from an EMBL/GenBank/DDBJ whole genome shotgun (WGS) entry which is preliminary data.</text>
</comment>
<dbReference type="RefSeq" id="WP_169412945.1">
    <property type="nucleotide sequence ID" value="NZ_JAAXKZ010000034.1"/>
</dbReference>
<keyword evidence="3" id="KW-0560">Oxidoreductase</keyword>
<evidence type="ECO:0000256" key="1">
    <source>
        <dbReference type="ARBA" id="ARBA00022630"/>
    </source>
</evidence>
<dbReference type="Gene3D" id="3.30.465.10">
    <property type="match status" value="1"/>
</dbReference>
<dbReference type="InterPro" id="IPR051312">
    <property type="entry name" value="Diverse_Substr_Oxidored"/>
</dbReference>
<keyword evidence="1" id="KW-0285">Flavoprotein</keyword>
<dbReference type="SMART" id="SM01092">
    <property type="entry name" value="CO_deh_flav_C"/>
    <property type="match status" value="1"/>
</dbReference>
<evidence type="ECO:0000313" key="5">
    <source>
        <dbReference type="EMBL" id="NMH92228.1"/>
    </source>
</evidence>
<dbReference type="AlphaFoldDB" id="A0A848DHR7"/>
<dbReference type="InterPro" id="IPR016167">
    <property type="entry name" value="FAD-bd_PCMH_sub1"/>
</dbReference>
<dbReference type="GO" id="GO:0071949">
    <property type="term" value="F:FAD binding"/>
    <property type="evidence" value="ECO:0007669"/>
    <property type="project" value="InterPro"/>
</dbReference>
<name>A0A848DHR7_9PSEU</name>
<sequence length="290" mass="30098">MELRAADSLDDALEVLSHRGDQCQVLAGGTDVMIQLARGEIAPAVLLHVEKLDELRGVEANGDTRLGPLVTHRDLAKGLLGERFRSIAESAATVGGLQTQVVGTVGGNICNASPAADTLPALLVHDAQVTLRSSAASRTVPLQDFVVGRRATTRGPDELLTAITLVTPGERTGDVYLKVGRRSAMEVAIVGLAMRLAFDPDGTVNDARIALASVGPCPMRSADAEAALVGGGLEPDSIDAAADAVLRDITPMDDVRGSAAYRRRVIPGLLRKAADLCSQRAGTGSPDGEG</sequence>
<dbReference type="SUPFAM" id="SSF55447">
    <property type="entry name" value="CO dehydrogenase flavoprotein C-terminal domain-like"/>
    <property type="match status" value="1"/>
</dbReference>
<evidence type="ECO:0000256" key="2">
    <source>
        <dbReference type="ARBA" id="ARBA00022827"/>
    </source>
</evidence>
<dbReference type="InterPro" id="IPR002346">
    <property type="entry name" value="Mopterin_DH_FAD-bd"/>
</dbReference>
<dbReference type="SUPFAM" id="SSF56176">
    <property type="entry name" value="FAD-binding/transporter-associated domain-like"/>
    <property type="match status" value="1"/>
</dbReference>
<gene>
    <name evidence="5" type="ORF">HF519_11730</name>
</gene>
<organism evidence="5 6">
    <name type="scientific">Pseudonocardia bannensis</name>
    <dbReference type="NCBI Taxonomy" id="630973"/>
    <lineage>
        <taxon>Bacteria</taxon>
        <taxon>Bacillati</taxon>
        <taxon>Actinomycetota</taxon>
        <taxon>Actinomycetes</taxon>
        <taxon>Pseudonocardiales</taxon>
        <taxon>Pseudonocardiaceae</taxon>
        <taxon>Pseudonocardia</taxon>
    </lineage>
</organism>
<accession>A0A848DHR7</accession>
<evidence type="ECO:0000259" key="4">
    <source>
        <dbReference type="PROSITE" id="PS51387"/>
    </source>
</evidence>
<keyword evidence="2" id="KW-0274">FAD</keyword>
<feature type="domain" description="FAD-binding PCMH-type" evidence="4">
    <location>
        <begin position="1"/>
        <end position="170"/>
    </location>
</feature>
<dbReference type="Pfam" id="PF00941">
    <property type="entry name" value="FAD_binding_5"/>
    <property type="match status" value="1"/>
</dbReference>
<dbReference type="Proteomes" id="UP000586918">
    <property type="component" value="Unassembled WGS sequence"/>
</dbReference>
<proteinExistence type="predicted"/>
<dbReference type="Pfam" id="PF03450">
    <property type="entry name" value="CO_deh_flav_C"/>
    <property type="match status" value="1"/>
</dbReference>
<keyword evidence="6" id="KW-1185">Reference proteome</keyword>
<dbReference type="InterPro" id="IPR005107">
    <property type="entry name" value="CO_DH_flav_C"/>
</dbReference>
<dbReference type="Gene3D" id="3.30.43.10">
    <property type="entry name" value="Uridine Diphospho-n-acetylenolpyruvylglucosamine Reductase, domain 2"/>
    <property type="match status" value="1"/>
</dbReference>
<evidence type="ECO:0000256" key="3">
    <source>
        <dbReference type="ARBA" id="ARBA00023002"/>
    </source>
</evidence>
<dbReference type="GO" id="GO:0016491">
    <property type="term" value="F:oxidoreductase activity"/>
    <property type="evidence" value="ECO:0007669"/>
    <property type="project" value="UniProtKB-KW"/>
</dbReference>
<evidence type="ECO:0000313" key="6">
    <source>
        <dbReference type="Proteomes" id="UP000586918"/>
    </source>
</evidence>
<reference evidence="5 6" key="1">
    <citation type="submission" date="2020-04" db="EMBL/GenBank/DDBJ databases">
        <authorList>
            <person name="Klaysubun C."/>
            <person name="Duangmal K."/>
            <person name="Lipun K."/>
        </authorList>
    </citation>
    <scope>NUCLEOTIDE SEQUENCE [LARGE SCALE GENOMIC DNA]</scope>
    <source>
        <strain evidence="5 6">DSM 45300</strain>
    </source>
</reference>
<dbReference type="InterPro" id="IPR016169">
    <property type="entry name" value="FAD-bd_PCMH_sub2"/>
</dbReference>